<dbReference type="InterPro" id="IPR001789">
    <property type="entry name" value="Sig_transdc_resp-reg_receiver"/>
</dbReference>
<keyword evidence="6" id="KW-0238">DNA-binding</keyword>
<evidence type="ECO:0000256" key="4">
    <source>
        <dbReference type="ARBA" id="ARBA00023012"/>
    </source>
</evidence>
<dbReference type="EMBL" id="CAKMMW010000010">
    <property type="protein sequence ID" value="CAH1210795.1"/>
    <property type="molecule type" value="Genomic_DNA"/>
</dbReference>
<dbReference type="SUPFAM" id="SSF52172">
    <property type="entry name" value="CheY-like"/>
    <property type="match status" value="1"/>
</dbReference>
<keyword evidence="12" id="KW-1185">Reference proteome</keyword>
<evidence type="ECO:0000256" key="6">
    <source>
        <dbReference type="ARBA" id="ARBA00023125"/>
    </source>
</evidence>
<sequence>MIRVLIVDDSMLICSSLSKFVSGHTDTTVVSGTASNGVKALEWLEENYADLCITDIRMPAMDGLELIEHINRLYPWMKCMVVSSYDDFQYAQRSIKLFALDYILKPIDPRAFNESLSSATDRIIQERNHEAAQLILRKLPMNRMWMERWIEHIQTLRSDRMPLLIVETLELLEGWVAGNYYLLHVLSNLWLQTVIEEMAKDKIRLELDEGKDLGLGENLLHFHAIRSYFRLCAVRRLEEGSNSLMSAMRGIRDNQSSKVVDMVKQYIRGHYGEKINLQDLADFVSHNKTYMCTLFKQETDMTVWQFIVVERMNHARDFLLNSQLKVYEIANRIGYEDVDYFTKLFKKHFGLNPLDYKKRMES</sequence>
<evidence type="ECO:0000313" key="12">
    <source>
        <dbReference type="Proteomes" id="UP000838821"/>
    </source>
</evidence>
<accession>A0ABM9CDD7</accession>
<evidence type="ECO:0000256" key="7">
    <source>
        <dbReference type="ARBA" id="ARBA00023163"/>
    </source>
</evidence>
<dbReference type="Gene3D" id="3.40.50.2300">
    <property type="match status" value="1"/>
</dbReference>
<dbReference type="SUPFAM" id="SSF46689">
    <property type="entry name" value="Homeodomain-like"/>
    <property type="match status" value="2"/>
</dbReference>
<dbReference type="PANTHER" id="PTHR42713">
    <property type="entry name" value="HISTIDINE KINASE-RELATED"/>
    <property type="match status" value="1"/>
</dbReference>
<evidence type="ECO:0000256" key="3">
    <source>
        <dbReference type="ARBA" id="ARBA00022553"/>
    </source>
</evidence>
<organism evidence="11 12">
    <name type="scientific">Paenibacillus allorhizoplanae</name>
    <dbReference type="NCBI Taxonomy" id="2905648"/>
    <lineage>
        <taxon>Bacteria</taxon>
        <taxon>Bacillati</taxon>
        <taxon>Bacillota</taxon>
        <taxon>Bacilli</taxon>
        <taxon>Bacillales</taxon>
        <taxon>Paenibacillaceae</taxon>
        <taxon>Paenibacillus</taxon>
    </lineage>
</organism>
<dbReference type="Pfam" id="PF12833">
    <property type="entry name" value="HTH_18"/>
    <property type="match status" value="1"/>
</dbReference>
<dbReference type="Gene3D" id="1.10.10.60">
    <property type="entry name" value="Homeodomain-like"/>
    <property type="match status" value="2"/>
</dbReference>
<dbReference type="InterPro" id="IPR051552">
    <property type="entry name" value="HptR"/>
</dbReference>
<dbReference type="InterPro" id="IPR018060">
    <property type="entry name" value="HTH_AraC"/>
</dbReference>
<keyword evidence="3 8" id="KW-0597">Phosphoprotein</keyword>
<evidence type="ECO:0000256" key="2">
    <source>
        <dbReference type="ARBA" id="ARBA00022490"/>
    </source>
</evidence>
<keyword evidence="4" id="KW-0902">Two-component regulatory system</keyword>
<dbReference type="PRINTS" id="PR00032">
    <property type="entry name" value="HTHARAC"/>
</dbReference>
<dbReference type="PANTHER" id="PTHR42713:SF3">
    <property type="entry name" value="TRANSCRIPTIONAL REGULATORY PROTEIN HPTR"/>
    <property type="match status" value="1"/>
</dbReference>
<feature type="domain" description="HTH araC/xylS-type" evidence="9">
    <location>
        <begin position="261"/>
        <end position="359"/>
    </location>
</feature>
<dbReference type="InterPro" id="IPR020449">
    <property type="entry name" value="Tscrpt_reg_AraC-type_HTH"/>
</dbReference>
<evidence type="ECO:0000256" key="8">
    <source>
        <dbReference type="PROSITE-ProRule" id="PRU00169"/>
    </source>
</evidence>
<dbReference type="PROSITE" id="PS50110">
    <property type="entry name" value="RESPONSE_REGULATORY"/>
    <property type="match status" value="1"/>
</dbReference>
<comment type="caution">
    <text evidence="11">The sequence shown here is derived from an EMBL/GenBank/DDBJ whole genome shotgun (WGS) entry which is preliminary data.</text>
</comment>
<keyword evidence="7" id="KW-0804">Transcription</keyword>
<feature type="domain" description="Response regulatory" evidence="10">
    <location>
        <begin position="3"/>
        <end position="120"/>
    </location>
</feature>
<dbReference type="PROSITE" id="PS01124">
    <property type="entry name" value="HTH_ARAC_FAMILY_2"/>
    <property type="match status" value="1"/>
</dbReference>
<dbReference type="Pfam" id="PF00072">
    <property type="entry name" value="Response_reg"/>
    <property type="match status" value="1"/>
</dbReference>
<evidence type="ECO:0000313" key="11">
    <source>
        <dbReference type="EMBL" id="CAH1210795.1"/>
    </source>
</evidence>
<dbReference type="PROSITE" id="PS00041">
    <property type="entry name" value="HTH_ARAC_FAMILY_1"/>
    <property type="match status" value="1"/>
</dbReference>
<dbReference type="CDD" id="cd17536">
    <property type="entry name" value="REC_YesN-like"/>
    <property type="match status" value="1"/>
</dbReference>
<dbReference type="SMART" id="SM00448">
    <property type="entry name" value="REC"/>
    <property type="match status" value="1"/>
</dbReference>
<dbReference type="InterPro" id="IPR018062">
    <property type="entry name" value="HTH_AraC-typ_CS"/>
</dbReference>
<evidence type="ECO:0000256" key="5">
    <source>
        <dbReference type="ARBA" id="ARBA00023015"/>
    </source>
</evidence>
<evidence type="ECO:0000259" key="10">
    <source>
        <dbReference type="PROSITE" id="PS50110"/>
    </source>
</evidence>
<evidence type="ECO:0000259" key="9">
    <source>
        <dbReference type="PROSITE" id="PS01124"/>
    </source>
</evidence>
<dbReference type="InterPro" id="IPR011006">
    <property type="entry name" value="CheY-like_superfamily"/>
</dbReference>
<dbReference type="Proteomes" id="UP000838821">
    <property type="component" value="Unassembled WGS sequence"/>
</dbReference>
<name>A0ABM9CDD7_9BACL</name>
<keyword evidence="2" id="KW-0963">Cytoplasm</keyword>
<dbReference type="SMART" id="SM00342">
    <property type="entry name" value="HTH_ARAC"/>
    <property type="match status" value="1"/>
</dbReference>
<keyword evidence="5" id="KW-0805">Transcription regulation</keyword>
<comment type="subcellular location">
    <subcellularLocation>
        <location evidence="1">Cytoplasm</location>
    </subcellularLocation>
</comment>
<gene>
    <name evidence="11" type="primary">rssB_13</name>
    <name evidence="11" type="ORF">PAECIP111891_03590</name>
</gene>
<protein>
    <submittedName>
        <fullName evidence="11">Regulator of RpoS</fullName>
    </submittedName>
</protein>
<evidence type="ECO:0000256" key="1">
    <source>
        <dbReference type="ARBA" id="ARBA00004496"/>
    </source>
</evidence>
<dbReference type="InterPro" id="IPR009057">
    <property type="entry name" value="Homeodomain-like_sf"/>
</dbReference>
<proteinExistence type="predicted"/>
<reference evidence="11" key="1">
    <citation type="submission" date="2022-01" db="EMBL/GenBank/DDBJ databases">
        <authorList>
            <person name="Criscuolo A."/>
        </authorList>
    </citation>
    <scope>NUCLEOTIDE SEQUENCE</scope>
    <source>
        <strain evidence="11">CIP111891</strain>
    </source>
</reference>
<dbReference type="RefSeq" id="WP_236289230.1">
    <property type="nucleotide sequence ID" value="NZ_CAKMMW010000010.1"/>
</dbReference>
<feature type="modified residue" description="4-aspartylphosphate" evidence="8">
    <location>
        <position position="55"/>
    </location>
</feature>